<evidence type="ECO:0000256" key="5">
    <source>
        <dbReference type="ARBA" id="ARBA00023134"/>
    </source>
</evidence>
<feature type="binding site" evidence="9">
    <location>
        <position position="473"/>
    </location>
    <ligand>
        <name>GMP</name>
        <dbReference type="ChEBI" id="CHEBI:58115"/>
    </ligand>
</feature>
<evidence type="ECO:0000313" key="12">
    <source>
        <dbReference type="EMBL" id="SIS50329.1"/>
    </source>
</evidence>
<keyword evidence="2 10" id="KW-0479">Metal-binding</keyword>
<name>A0A1N7JLV7_9BACL</name>
<organism evidence="12 13">
    <name type="scientific">Kroppenstedtia eburnea</name>
    <dbReference type="NCBI Taxonomy" id="714067"/>
    <lineage>
        <taxon>Bacteria</taxon>
        <taxon>Bacillati</taxon>
        <taxon>Bacillota</taxon>
        <taxon>Bacilli</taxon>
        <taxon>Bacillales</taxon>
        <taxon>Thermoactinomycetaceae</taxon>
        <taxon>Kroppenstedtia</taxon>
    </lineage>
</organism>
<feature type="binding site" evidence="9">
    <location>
        <begin position="324"/>
        <end position="325"/>
    </location>
    <ligand>
        <name>GMP</name>
        <dbReference type="ChEBI" id="CHEBI:58115"/>
    </ligand>
</feature>
<comment type="catalytic activity">
    <reaction evidence="7">
        <text>a 3'-end 3'-phospho-ribonucleotide-RNA + a 5'-end dephospho-ribonucleoside-RNA + GTP = a ribonucleotidyl-ribonucleotide-RNA + GMP + diphosphate</text>
        <dbReference type="Rhea" id="RHEA:68076"/>
        <dbReference type="Rhea" id="RHEA-COMP:10463"/>
        <dbReference type="Rhea" id="RHEA-COMP:13936"/>
        <dbReference type="Rhea" id="RHEA-COMP:17355"/>
        <dbReference type="ChEBI" id="CHEBI:33019"/>
        <dbReference type="ChEBI" id="CHEBI:37565"/>
        <dbReference type="ChEBI" id="CHEBI:58115"/>
        <dbReference type="ChEBI" id="CHEBI:83062"/>
        <dbReference type="ChEBI" id="CHEBI:138284"/>
        <dbReference type="ChEBI" id="CHEBI:173118"/>
        <dbReference type="EC" id="6.5.1.8"/>
    </reaction>
</comment>
<evidence type="ECO:0000313" key="13">
    <source>
        <dbReference type="Proteomes" id="UP000186795"/>
    </source>
</evidence>
<evidence type="ECO:0000256" key="11">
    <source>
        <dbReference type="RuleBase" id="RU371113"/>
    </source>
</evidence>
<evidence type="ECO:0000256" key="7">
    <source>
        <dbReference type="ARBA" id="ARBA00047746"/>
    </source>
</evidence>
<evidence type="ECO:0000256" key="8">
    <source>
        <dbReference type="PIRSR" id="PIRSR601233-1"/>
    </source>
</evidence>
<evidence type="ECO:0000256" key="2">
    <source>
        <dbReference type="ARBA" id="ARBA00022723"/>
    </source>
</evidence>
<dbReference type="GO" id="GO:0003972">
    <property type="term" value="F:RNA ligase (ATP) activity"/>
    <property type="evidence" value="ECO:0007669"/>
    <property type="project" value="TreeGrafter"/>
</dbReference>
<dbReference type="GO" id="GO:0170057">
    <property type="term" value="F:RNA ligase (GTP) activity"/>
    <property type="evidence" value="ECO:0007669"/>
    <property type="project" value="UniProtKB-EC"/>
</dbReference>
<feature type="active site" description="GMP-histidine intermediate" evidence="8">
    <location>
        <position position="394"/>
    </location>
</feature>
<dbReference type="EC" id="6.5.1.-" evidence="11"/>
<feature type="binding site" evidence="9">
    <location>
        <begin position="394"/>
        <end position="397"/>
    </location>
    <ligand>
        <name>GMP</name>
        <dbReference type="ChEBI" id="CHEBI:58115"/>
    </ligand>
</feature>
<keyword evidence="6 10" id="KW-0464">Manganese</keyword>
<evidence type="ECO:0000256" key="1">
    <source>
        <dbReference type="ARBA" id="ARBA00022598"/>
    </source>
</evidence>
<dbReference type="EMBL" id="FTOD01000002">
    <property type="protein sequence ID" value="SIS50329.1"/>
    <property type="molecule type" value="Genomic_DNA"/>
</dbReference>
<evidence type="ECO:0000256" key="3">
    <source>
        <dbReference type="ARBA" id="ARBA00022741"/>
    </source>
</evidence>
<dbReference type="PANTHER" id="PTHR11118">
    <property type="entry name" value="RNA-SPLICING LIGASE RTCB HOMOLOG"/>
    <property type="match status" value="1"/>
</dbReference>
<keyword evidence="1 11" id="KW-0436">Ligase</keyword>
<dbReference type="Pfam" id="PF01139">
    <property type="entry name" value="RtcB"/>
    <property type="match status" value="1"/>
</dbReference>
<dbReference type="SUPFAM" id="SSF103365">
    <property type="entry name" value="Hypothetical protein PH1602"/>
    <property type="match status" value="1"/>
</dbReference>
<feature type="binding site" evidence="10">
    <location>
        <position position="86"/>
    </location>
    <ligand>
        <name>Mn(2+)</name>
        <dbReference type="ChEBI" id="CHEBI:29035"/>
        <label>1</label>
    </ligand>
</feature>
<dbReference type="GO" id="GO:0005525">
    <property type="term" value="F:GTP binding"/>
    <property type="evidence" value="ECO:0007669"/>
    <property type="project" value="UniProtKB-KW"/>
</dbReference>
<dbReference type="GO" id="GO:0046872">
    <property type="term" value="F:metal ion binding"/>
    <property type="evidence" value="ECO:0007669"/>
    <property type="project" value="UniProtKB-UniRule"/>
</dbReference>
<evidence type="ECO:0000256" key="6">
    <source>
        <dbReference type="ARBA" id="ARBA00023211"/>
    </source>
</evidence>
<reference evidence="13" key="1">
    <citation type="submission" date="2017-01" db="EMBL/GenBank/DDBJ databases">
        <authorList>
            <person name="Varghese N."/>
            <person name="Submissions S."/>
        </authorList>
    </citation>
    <scope>NUCLEOTIDE SEQUENCE [LARGE SCALE GENOMIC DNA]</scope>
    <source>
        <strain evidence="13">DSM 45196</strain>
    </source>
</reference>
<dbReference type="RefSeq" id="WP_040387508.1">
    <property type="nucleotide sequence ID" value="NZ_CP048103.1"/>
</dbReference>
<evidence type="ECO:0000256" key="4">
    <source>
        <dbReference type="ARBA" id="ARBA00022800"/>
    </source>
</evidence>
<protein>
    <recommendedName>
        <fullName evidence="11">tRNA-splicing ligase RtcB</fullName>
        <ecNumber evidence="11">6.5.1.-</ecNumber>
    </recommendedName>
</protein>
<comment type="cofactor">
    <cofactor evidence="10 11">
        <name>Mn(2+)</name>
        <dbReference type="ChEBI" id="CHEBI:29035"/>
    </cofactor>
    <text evidence="10 11">Binds 2 manganese ions per subunit.</text>
</comment>
<keyword evidence="4" id="KW-0692">RNA repair</keyword>
<feature type="binding site" evidence="10">
    <location>
        <position position="324"/>
    </location>
    <ligand>
        <name>Mn(2+)</name>
        <dbReference type="ChEBI" id="CHEBI:29035"/>
        <label>2</label>
    </ligand>
</feature>
<proteinExistence type="inferred from homology"/>
<feature type="binding site" evidence="9">
    <location>
        <position position="376"/>
    </location>
    <ligand>
        <name>GMP</name>
        <dbReference type="ChEBI" id="CHEBI:58115"/>
    </ligand>
</feature>
<dbReference type="GO" id="GO:0042245">
    <property type="term" value="P:RNA repair"/>
    <property type="evidence" value="ECO:0007669"/>
    <property type="project" value="UniProtKB-KW"/>
</dbReference>
<evidence type="ECO:0000256" key="10">
    <source>
        <dbReference type="PIRSR" id="PIRSR601233-3"/>
    </source>
</evidence>
<keyword evidence="3 9" id="KW-0547">Nucleotide-binding</keyword>
<dbReference type="AlphaFoldDB" id="A0A1N7JLV7"/>
<sequence>MLKDHGNNHRELELTHGNLHVFANDEVFAQLDQKVFQMADNNLQIPRSLHMSYTPDAHVGIGTCIGTTAVWGMKDGFVSPSIVGSDIGCGMRLHLTGLREEDLRGRQVRRELVQAVEKFVPVNERSTSRYSDIRLENVVKEGIKGLPQKYVPDAYTPRSTRSLTHVETARFKYDTDFLGEIPDKVWGRAWGQLGTLGGGNHFIEFQRVEISEQKRDVAEAWGLFDGQIVVMIHSGSRAWGGMMGARYIKDFKRAMQKWGVGTPDPNLVYAPIDSDEGHRYINLMYSALNFAVANRHMIAYGVLQGLKEFAGNDAEMPVLYDLMHNYALKEVHRNQPMLVHRKGTTRALPPGHFMNAAPYRKTGHPALIPGSMGTASYIMVGEKAGEKNFHSICHGAGRLRSRRATKELVTVDAFSRSMKVGTDEEIVVNQNTLESILDESPQAYKDVDQIIDSVEGAGLAKVVARCKPLAVIKGV</sequence>
<feature type="binding site" evidence="10">
    <location>
        <position position="233"/>
    </location>
    <ligand>
        <name>Mn(2+)</name>
        <dbReference type="ChEBI" id="CHEBI:29035"/>
        <label>2</label>
    </ligand>
</feature>
<dbReference type="OrthoDB" id="9802323at2"/>
<dbReference type="PANTHER" id="PTHR11118:SF1">
    <property type="entry name" value="RNA-SPLICING LIGASE RTCB HOMOLOG"/>
    <property type="match status" value="1"/>
</dbReference>
<comment type="subunit">
    <text evidence="11">Monomer.</text>
</comment>
<keyword evidence="5 9" id="KW-0342">GTP-binding</keyword>
<dbReference type="InterPro" id="IPR001233">
    <property type="entry name" value="RtcB"/>
</dbReference>
<accession>A0A1N7JLV7</accession>
<dbReference type="InterPro" id="IPR036025">
    <property type="entry name" value="RtcB-like_sf"/>
</dbReference>
<evidence type="ECO:0000256" key="9">
    <source>
        <dbReference type="PIRSR" id="PIRSR601233-2"/>
    </source>
</evidence>
<dbReference type="Gene3D" id="3.90.1860.10">
    <property type="entry name" value="tRNA-splicing ligase RtcB"/>
    <property type="match status" value="1"/>
</dbReference>
<feature type="binding site" evidence="10">
    <location>
        <position position="201"/>
    </location>
    <ligand>
        <name>Mn(2+)</name>
        <dbReference type="ChEBI" id="CHEBI:29035"/>
        <label>1</label>
    </ligand>
</feature>
<comment type="similarity">
    <text evidence="11">Belongs to the RtcB family.</text>
</comment>
<feature type="binding site" evidence="9">
    <location>
        <begin position="369"/>
        <end position="372"/>
    </location>
    <ligand>
        <name>GMP</name>
        <dbReference type="ChEBI" id="CHEBI:58115"/>
    </ligand>
</feature>
<dbReference type="GO" id="GO:0006396">
    <property type="term" value="P:RNA processing"/>
    <property type="evidence" value="ECO:0007669"/>
    <property type="project" value="InterPro"/>
</dbReference>
<gene>
    <name evidence="11" type="primary">rtcB</name>
    <name evidence="12" type="ORF">SAMN05421790_102206</name>
</gene>
<dbReference type="Proteomes" id="UP000186795">
    <property type="component" value="Unassembled WGS sequence"/>
</dbReference>
<keyword evidence="13" id="KW-1185">Reference proteome</keyword>
<feature type="binding site" evidence="9">
    <location>
        <begin position="200"/>
        <end position="204"/>
    </location>
    <ligand>
        <name>GMP</name>
        <dbReference type="ChEBI" id="CHEBI:58115"/>
    </ligand>
</feature>